<evidence type="ECO:0000313" key="2">
    <source>
        <dbReference type="EMBL" id="QMS41631.1"/>
    </source>
</evidence>
<reference evidence="2 3" key="1">
    <citation type="submission" date="2020-06" db="EMBL/GenBank/DDBJ databases">
        <title>REHAB project genomes.</title>
        <authorList>
            <person name="Shaw L.P."/>
        </authorList>
    </citation>
    <scope>NUCLEOTIDE SEQUENCE [LARGE SCALE GENOMIC DNA]</scope>
    <source>
        <strain evidence="2 3">RHB01-C20</strain>
        <plasmid evidence="3">prhb01-c20_2</plasmid>
    </source>
</reference>
<keyword evidence="1" id="KW-0472">Membrane</keyword>
<keyword evidence="1" id="KW-0812">Transmembrane</keyword>
<evidence type="ECO:0000313" key="3">
    <source>
        <dbReference type="Proteomes" id="UP000514533"/>
    </source>
</evidence>
<proteinExistence type="predicted"/>
<dbReference type="Proteomes" id="UP000514533">
    <property type="component" value="Plasmid pRHB01-C20_2"/>
</dbReference>
<feature type="transmembrane region" description="Helical" evidence="1">
    <location>
        <begin position="101"/>
        <end position="117"/>
    </location>
</feature>
<evidence type="ECO:0000256" key="1">
    <source>
        <dbReference type="SAM" id="Phobius"/>
    </source>
</evidence>
<sequence length="140" mass="16657">MNWNSRQPNFWNATKDIPQTGQGAINMSMFYKRGHYPLLNKQDFRKLMSDQKIPDRYISDVMEIIYGSRFIDDDITPPYVICKNHFHTDEDATFIQRLNRLWIIPLYLVFMPFQWLFCGNTGFNHNSRLAVFLSRLTGIK</sequence>
<keyword evidence="1" id="KW-1133">Transmembrane helix</keyword>
<name>A0A7D7KG80_ECOLX</name>
<gene>
    <name evidence="2" type="ORF">HVV39_27125</name>
</gene>
<protein>
    <submittedName>
        <fullName evidence="2">Uncharacterized protein</fullName>
    </submittedName>
</protein>
<dbReference type="AlphaFoldDB" id="A0A7D7KG80"/>
<geneLocation type="plasmid" evidence="3">
    <name>prhb01-c20_2</name>
</geneLocation>
<dbReference type="EMBL" id="CP055982">
    <property type="protein sequence ID" value="QMS41631.1"/>
    <property type="molecule type" value="Genomic_DNA"/>
</dbReference>
<organism evidence="2 3">
    <name type="scientific">Escherichia coli</name>
    <dbReference type="NCBI Taxonomy" id="562"/>
    <lineage>
        <taxon>Bacteria</taxon>
        <taxon>Pseudomonadati</taxon>
        <taxon>Pseudomonadota</taxon>
        <taxon>Gammaproteobacteria</taxon>
        <taxon>Enterobacterales</taxon>
        <taxon>Enterobacteriaceae</taxon>
        <taxon>Escherichia</taxon>
    </lineage>
</organism>
<accession>A0A7D7KG80</accession>
<keyword evidence="2" id="KW-0614">Plasmid</keyword>